<evidence type="ECO:0000313" key="3">
    <source>
        <dbReference type="Proteomes" id="UP000300879"/>
    </source>
</evidence>
<reference evidence="2 3" key="1">
    <citation type="submission" date="2019-05" db="EMBL/GenBank/DDBJ databases">
        <authorList>
            <person name="Chen C."/>
        </authorList>
    </citation>
    <scope>NUCLEOTIDE SEQUENCE [LARGE SCALE GENOMIC DNA]</scope>
    <source>
        <strain evidence="2 3">HB172198</strain>
    </source>
</reference>
<feature type="chain" id="PRO_5020358823" evidence="1">
    <location>
        <begin position="24"/>
        <end position="553"/>
    </location>
</feature>
<evidence type="ECO:0000256" key="1">
    <source>
        <dbReference type="SAM" id="SignalP"/>
    </source>
</evidence>
<dbReference type="PROSITE" id="PS51257">
    <property type="entry name" value="PROKAR_LIPOPROTEIN"/>
    <property type="match status" value="1"/>
</dbReference>
<organism evidence="2 3">
    <name type="scientific">Paenibacillus algicola</name>
    <dbReference type="NCBI Taxonomy" id="2565926"/>
    <lineage>
        <taxon>Bacteria</taxon>
        <taxon>Bacillati</taxon>
        <taxon>Bacillota</taxon>
        <taxon>Bacilli</taxon>
        <taxon>Bacillales</taxon>
        <taxon>Paenibacillaceae</taxon>
        <taxon>Paenibacillus</taxon>
    </lineage>
</organism>
<keyword evidence="3" id="KW-1185">Reference proteome</keyword>
<protein>
    <submittedName>
        <fullName evidence="2">Extracellular solute-binding protein family 1</fullName>
    </submittedName>
</protein>
<accession>A0A4P8XI43</accession>
<dbReference type="Gene3D" id="3.40.190.10">
    <property type="entry name" value="Periplasmic binding protein-like II"/>
    <property type="match status" value="2"/>
</dbReference>
<dbReference type="Pfam" id="PF01547">
    <property type="entry name" value="SBP_bac_1"/>
    <property type="match status" value="1"/>
</dbReference>
<dbReference type="InterPro" id="IPR050490">
    <property type="entry name" value="Bact_solute-bd_prot1"/>
</dbReference>
<dbReference type="Proteomes" id="UP000300879">
    <property type="component" value="Chromosome"/>
</dbReference>
<gene>
    <name evidence="2" type="ORF">E6C60_1319</name>
</gene>
<dbReference type="AlphaFoldDB" id="A0A4P8XI43"/>
<dbReference type="InterPro" id="IPR006059">
    <property type="entry name" value="SBP"/>
</dbReference>
<feature type="signal peptide" evidence="1">
    <location>
        <begin position="1"/>
        <end position="23"/>
    </location>
</feature>
<keyword evidence="1" id="KW-0732">Signal</keyword>
<dbReference type="PANTHER" id="PTHR43649:SF12">
    <property type="entry name" value="DIACETYLCHITOBIOSE BINDING PROTEIN DASA"/>
    <property type="match status" value="1"/>
</dbReference>
<dbReference type="SUPFAM" id="SSF53850">
    <property type="entry name" value="Periplasmic binding protein-like II"/>
    <property type="match status" value="1"/>
</dbReference>
<dbReference type="KEGG" id="palo:E6C60_1319"/>
<evidence type="ECO:0000313" key="2">
    <source>
        <dbReference type="EMBL" id="QCT02035.1"/>
    </source>
</evidence>
<dbReference type="RefSeq" id="WP_138225119.1">
    <property type="nucleotide sequence ID" value="NZ_CP040396.1"/>
</dbReference>
<dbReference type="EMBL" id="CP040396">
    <property type="protein sequence ID" value="QCT02035.1"/>
    <property type="molecule type" value="Genomic_DNA"/>
</dbReference>
<proteinExistence type="predicted"/>
<dbReference type="OrthoDB" id="2506821at2"/>
<sequence>MSKVLAFVLMIAFLLVGCSQNEANSPSPTVKDNEAATDKPTITVPFVDFGVIPTSQGTGEQNFWTEWINENAPVQVEFMNIPVAQRIEKYNALFASGDAPDLIMTFGDEYINHLIDQKLVMPIDELIEKYSTEYKALMEKYPEIKKVATKSDGNMYQFTRVIGLKTNRIMVIRDDWLKKLGLEMPRTTEELYAVAEAFAKEDPDGNGKADTYGIGLSENSRNLINDIFGVTSYYETEGKLTRDDEPSRQALSFMKKLYDNNVVDKDFLTDVIGDKEKQDFLNGKLGITFINQGARAMGYDTFKTFKNNNPDGSYQTMPIPESPTGKHMIYLNPPFEMFVMVNSKAKNPEAVMKYIDFLIKDSTGITMSYGIKDKHWKLGENGCPQSLDSALYTEEVGWNRLYFEWLYPEMEFGPCRDFVSTLNPEDPMDEAFIQIANDAAEFYLNGDHKPSFLTYGNYMPQMPKELNQIGSTMNKTITDIRNKSIVSGASYTVDQALKDAEDIFVKSGGERILEFHNQWFTSEKQSDVFLKKDVYNFYTTKQKDLMKKPAVDF</sequence>
<name>A0A4P8XI43_9BACL</name>
<dbReference type="PANTHER" id="PTHR43649">
    <property type="entry name" value="ARABINOSE-BINDING PROTEIN-RELATED"/>
    <property type="match status" value="1"/>
</dbReference>